<comment type="caution">
    <text evidence="1">The sequence shown here is derived from an EMBL/GenBank/DDBJ whole genome shotgun (WGS) entry which is preliminary data.</text>
</comment>
<reference evidence="1" key="1">
    <citation type="submission" date="2021-03" db="EMBL/GenBank/DDBJ databases">
        <title>Whole genome shotgun sequence of Actinoplanes auranticolor NBRC 12245.</title>
        <authorList>
            <person name="Komaki H."/>
            <person name="Tamura T."/>
        </authorList>
    </citation>
    <scope>NUCLEOTIDE SEQUENCE</scope>
    <source>
        <strain evidence="1">NBRC 12245</strain>
    </source>
</reference>
<proteinExistence type="predicted"/>
<name>A0A919VR19_9ACTN</name>
<sequence>MEADPRYRATLAKWQACLRGKGYHYERPDKASKAMSKLYGKPGTDTRARATEIRTAVADIECRRATGLVRLARQLDQKYQAKTRTERATEMAAYRDLQADAVNRATGL</sequence>
<dbReference type="EMBL" id="BOQL01000018">
    <property type="protein sequence ID" value="GIM66137.1"/>
    <property type="molecule type" value="Genomic_DNA"/>
</dbReference>
<evidence type="ECO:0000313" key="2">
    <source>
        <dbReference type="Proteomes" id="UP000681340"/>
    </source>
</evidence>
<protein>
    <submittedName>
        <fullName evidence="1">Uncharacterized protein</fullName>
    </submittedName>
</protein>
<dbReference type="RefSeq" id="WP_212988216.1">
    <property type="nucleotide sequence ID" value="NZ_BAABEA010000009.1"/>
</dbReference>
<organism evidence="1 2">
    <name type="scientific">Actinoplanes auranticolor</name>
    <dbReference type="NCBI Taxonomy" id="47988"/>
    <lineage>
        <taxon>Bacteria</taxon>
        <taxon>Bacillati</taxon>
        <taxon>Actinomycetota</taxon>
        <taxon>Actinomycetes</taxon>
        <taxon>Micromonosporales</taxon>
        <taxon>Micromonosporaceae</taxon>
        <taxon>Actinoplanes</taxon>
    </lineage>
</organism>
<keyword evidence="2" id="KW-1185">Reference proteome</keyword>
<gene>
    <name evidence="1" type="ORF">Aau02nite_21830</name>
</gene>
<dbReference type="Proteomes" id="UP000681340">
    <property type="component" value="Unassembled WGS sequence"/>
</dbReference>
<evidence type="ECO:0000313" key="1">
    <source>
        <dbReference type="EMBL" id="GIM66137.1"/>
    </source>
</evidence>
<accession>A0A919VR19</accession>
<dbReference type="AlphaFoldDB" id="A0A919VR19"/>